<dbReference type="EMBL" id="BNCQ01000051">
    <property type="protein sequence ID" value="GIM13766.1"/>
    <property type="molecule type" value="Genomic_DNA"/>
</dbReference>
<dbReference type="OrthoDB" id="10262769at2759"/>
<gene>
    <name evidence="2" type="ORF">Vretifemale_18517</name>
    <name evidence="3" type="ORF">Vretimale_16832</name>
</gene>
<evidence type="ECO:0000313" key="4">
    <source>
        <dbReference type="Proteomes" id="UP000722791"/>
    </source>
</evidence>
<sequence length="158" mass="17793">MLFFTPRLLMYRSCPPFRALVRLVSVGTSSLACSSFCAMWLLPWSQGEYRAQLDADRSKLLARGRNHADLAKELKKDKKRKRKDGKSEKKSKKSKKDSKSKKKKSKKSKRRRTSSGGSSDSSSSSSSGSSSDSDRSNSEAEEDNDSNKPMRLSDWLKM</sequence>
<proteinExistence type="predicted"/>
<reference evidence="3" key="1">
    <citation type="journal article" date="2021" name="Proc. Natl. Acad. Sci. U.S.A.">
        <title>Three genomes in the algal genus Volvox reveal the fate of a haploid sex-determining region after a transition to homothallism.</title>
        <authorList>
            <person name="Yamamoto K."/>
            <person name="Hamaji T."/>
            <person name="Kawai-Toyooka H."/>
            <person name="Matsuzaki R."/>
            <person name="Takahashi F."/>
            <person name="Nishimura Y."/>
            <person name="Kawachi M."/>
            <person name="Noguchi H."/>
            <person name="Minakuchi Y."/>
            <person name="Umen J.G."/>
            <person name="Toyoda A."/>
            <person name="Nozaki H."/>
        </authorList>
    </citation>
    <scope>NUCLEOTIDE SEQUENCE</scope>
    <source>
        <strain evidence="3">NIES-3785</strain>
        <strain evidence="2">NIES-3786</strain>
    </source>
</reference>
<comment type="caution">
    <text evidence="3">The sequence shown here is derived from an EMBL/GenBank/DDBJ whole genome shotgun (WGS) entry which is preliminary data.</text>
</comment>
<dbReference type="PROSITE" id="PS51257">
    <property type="entry name" value="PROKAR_LIPOPROTEIN"/>
    <property type="match status" value="1"/>
</dbReference>
<organism evidence="3 4">
    <name type="scientific">Volvox reticuliferus</name>
    <dbReference type="NCBI Taxonomy" id="1737510"/>
    <lineage>
        <taxon>Eukaryota</taxon>
        <taxon>Viridiplantae</taxon>
        <taxon>Chlorophyta</taxon>
        <taxon>core chlorophytes</taxon>
        <taxon>Chlorophyceae</taxon>
        <taxon>CS clade</taxon>
        <taxon>Chlamydomonadales</taxon>
        <taxon>Volvocaceae</taxon>
        <taxon>Volvox</taxon>
    </lineage>
</organism>
<dbReference type="AlphaFoldDB" id="A0A8J4GUW2"/>
<feature type="region of interest" description="Disordered" evidence="1">
    <location>
        <begin position="61"/>
        <end position="158"/>
    </location>
</feature>
<evidence type="ECO:0000256" key="1">
    <source>
        <dbReference type="SAM" id="MobiDB-lite"/>
    </source>
</evidence>
<feature type="compositionally biased region" description="Low complexity" evidence="1">
    <location>
        <begin position="114"/>
        <end position="131"/>
    </location>
</feature>
<evidence type="ECO:0000313" key="2">
    <source>
        <dbReference type="EMBL" id="GIL90785.1"/>
    </source>
</evidence>
<feature type="compositionally biased region" description="Basic residues" evidence="1">
    <location>
        <begin position="77"/>
        <end position="113"/>
    </location>
</feature>
<name>A0A8J4GUW2_9CHLO</name>
<evidence type="ECO:0000313" key="3">
    <source>
        <dbReference type="EMBL" id="GIM13766.1"/>
    </source>
</evidence>
<feature type="compositionally biased region" description="Basic and acidic residues" evidence="1">
    <location>
        <begin position="66"/>
        <end position="76"/>
    </location>
</feature>
<evidence type="ECO:0000313" key="5">
    <source>
        <dbReference type="Proteomes" id="UP000747110"/>
    </source>
</evidence>
<dbReference type="Proteomes" id="UP000747110">
    <property type="component" value="Unassembled WGS sequence"/>
</dbReference>
<dbReference type="EMBL" id="BNCP01000060">
    <property type="protein sequence ID" value="GIL90785.1"/>
    <property type="molecule type" value="Genomic_DNA"/>
</dbReference>
<protein>
    <submittedName>
        <fullName evidence="3">Uncharacterized protein</fullName>
    </submittedName>
</protein>
<accession>A0A8J4GUW2</accession>
<dbReference type="Proteomes" id="UP000722791">
    <property type="component" value="Unassembled WGS sequence"/>
</dbReference>
<keyword evidence="5" id="KW-1185">Reference proteome</keyword>